<sequence length="512" mass="56451">MPQPAANLDTRFPRQVFASKASSSSASPESTAADNSQSETSLSSADEDISTSIEPLDLQRLDAKLTSVGSSTATTSVSTQRLQRNIAQGDLKPSSHGTLLDTYGNEFEIPDITINQVRAAIPKHCFVRSAPRSLGYVARDLLQAAANWSLFRYVLTPRVESTLALTALWTVFTIIQGFIMTGMWVIAHECGHQAFSESKTLNDTVGFILHSALGVPYFSWKISHGKHHKATGHLERDQVFVPATRDQYASRIGRLVHEVTEIGEETPIVTATTLLTQQLLGWIMYISTNVTGHNHHENAPNGRGVGKRNGFGGKVNHFDPDSPIYDQKDRHLIMLSDVGLLATVLALTAVGMKYGAFVLTVGYVIPYLWVNNWLVWITYLQHTDPTLPHYEPHAWNFSRGAAATIDREFGFIGRYFMHGIVETHVLHHFVSTIPWYNADEASDAIRPILGKHYRSNVEGGAIGFIKAIWTSARLCRWVEPSEGAQGEGKGVLFYRNNNKGCTPAAKLNAPAS</sequence>
<feature type="transmembrane region" description="Helical" evidence="7">
    <location>
        <begin position="162"/>
        <end position="184"/>
    </location>
</feature>
<keyword evidence="7" id="KW-0812">Transmembrane</keyword>
<feature type="domain" description="Fatty acid desaturase" evidence="8">
    <location>
        <begin position="169"/>
        <end position="454"/>
    </location>
</feature>
<keyword evidence="7" id="KW-1133">Transmembrane helix</keyword>
<evidence type="ECO:0000256" key="1">
    <source>
        <dbReference type="ARBA" id="ARBA00004370"/>
    </source>
</evidence>
<reference evidence="10" key="1">
    <citation type="journal article" date="2023" name="Genome Biol. Evol.">
        <title>First Whole Genome Sequence and Flow Cytometry Genome Size Data for the Lichen-Forming Fungus Ramalina farinacea (Ascomycota).</title>
        <authorList>
            <person name="Llewellyn T."/>
            <person name="Mian S."/>
            <person name="Hill R."/>
            <person name="Leitch I.J."/>
            <person name="Gaya E."/>
        </authorList>
    </citation>
    <scope>NUCLEOTIDE SEQUENCE</scope>
    <source>
        <strain evidence="10">LIQ254RAFAR</strain>
    </source>
</reference>
<dbReference type="InterPro" id="IPR012171">
    <property type="entry name" value="Fatty_acid_desaturase"/>
</dbReference>
<dbReference type="Pfam" id="PF00487">
    <property type="entry name" value="FA_desaturase"/>
    <property type="match status" value="1"/>
</dbReference>
<evidence type="ECO:0000256" key="3">
    <source>
        <dbReference type="ARBA" id="ARBA00009295"/>
    </source>
</evidence>
<dbReference type="GO" id="GO:0016020">
    <property type="term" value="C:membrane"/>
    <property type="evidence" value="ECO:0007669"/>
    <property type="project" value="UniProtKB-SubCell"/>
</dbReference>
<evidence type="ECO:0000259" key="8">
    <source>
        <dbReference type="Pfam" id="PF00487"/>
    </source>
</evidence>
<comment type="similarity">
    <text evidence="3">Belongs to the fatty acid desaturase type 1 family.</text>
</comment>
<dbReference type="AlphaFoldDB" id="A0AA43QMV4"/>
<evidence type="ECO:0008006" key="12">
    <source>
        <dbReference type="Google" id="ProtNLM"/>
    </source>
</evidence>
<feature type="transmembrane region" description="Helical" evidence="7">
    <location>
        <begin position="356"/>
        <end position="380"/>
    </location>
</feature>
<name>A0AA43QMV4_9LECA</name>
<dbReference type="GO" id="GO:0006629">
    <property type="term" value="P:lipid metabolic process"/>
    <property type="evidence" value="ECO:0007669"/>
    <property type="project" value="InterPro"/>
</dbReference>
<dbReference type="InterPro" id="IPR005804">
    <property type="entry name" value="FA_desaturase_dom"/>
</dbReference>
<dbReference type="InterPro" id="IPR021863">
    <property type="entry name" value="FAS_N"/>
</dbReference>
<evidence type="ECO:0000256" key="5">
    <source>
        <dbReference type="ARBA" id="ARBA00023136"/>
    </source>
</evidence>
<dbReference type="PANTHER" id="PTHR32100">
    <property type="entry name" value="OMEGA-6 FATTY ACID DESATURASE, CHLOROPLASTIC"/>
    <property type="match status" value="1"/>
</dbReference>
<feature type="region of interest" description="Disordered" evidence="6">
    <location>
        <begin position="1"/>
        <end position="49"/>
    </location>
</feature>
<feature type="transmembrane region" description="Helical" evidence="7">
    <location>
        <begin position="332"/>
        <end position="350"/>
    </location>
</feature>
<evidence type="ECO:0000256" key="6">
    <source>
        <dbReference type="SAM" id="MobiDB-lite"/>
    </source>
</evidence>
<evidence type="ECO:0000259" key="9">
    <source>
        <dbReference type="Pfam" id="PF11960"/>
    </source>
</evidence>
<dbReference type="GO" id="GO:0016717">
    <property type="term" value="F:oxidoreductase activity, acting on paired donors, with oxidation of a pair of donors resulting in the reduction of molecular oxygen to two molecules of water"/>
    <property type="evidence" value="ECO:0007669"/>
    <property type="project" value="InterPro"/>
</dbReference>
<accession>A0AA43QMV4</accession>
<organism evidence="10 11">
    <name type="scientific">Ramalina farinacea</name>
    <dbReference type="NCBI Taxonomy" id="258253"/>
    <lineage>
        <taxon>Eukaryota</taxon>
        <taxon>Fungi</taxon>
        <taxon>Dikarya</taxon>
        <taxon>Ascomycota</taxon>
        <taxon>Pezizomycotina</taxon>
        <taxon>Lecanoromycetes</taxon>
        <taxon>OSLEUM clade</taxon>
        <taxon>Lecanoromycetidae</taxon>
        <taxon>Lecanorales</taxon>
        <taxon>Lecanorineae</taxon>
        <taxon>Ramalinaceae</taxon>
        <taxon>Ramalina</taxon>
    </lineage>
</organism>
<comment type="subcellular location">
    <subcellularLocation>
        <location evidence="1">Membrane</location>
    </subcellularLocation>
</comment>
<dbReference type="Pfam" id="PF11960">
    <property type="entry name" value="DUF3474"/>
    <property type="match status" value="1"/>
</dbReference>
<keyword evidence="4" id="KW-0560">Oxidoreductase</keyword>
<gene>
    <name evidence="10" type="ORF">OHK93_007174</name>
</gene>
<comment type="pathway">
    <text evidence="2">Lipid metabolism.</text>
</comment>
<comment type="caution">
    <text evidence="10">The sequence shown here is derived from an EMBL/GenBank/DDBJ whole genome shotgun (WGS) entry which is preliminary data.</text>
</comment>
<dbReference type="CDD" id="cd03507">
    <property type="entry name" value="Delta12-FADS-like"/>
    <property type="match status" value="1"/>
</dbReference>
<proteinExistence type="inferred from homology"/>
<keyword evidence="5 7" id="KW-0472">Membrane</keyword>
<feature type="domain" description="Fatty acid desaturase N-terminal" evidence="9">
    <location>
        <begin position="110"/>
        <end position="141"/>
    </location>
</feature>
<protein>
    <recommendedName>
        <fullName evidence="12">Fatty acid desaturase domain-containing protein</fullName>
    </recommendedName>
</protein>
<evidence type="ECO:0000256" key="4">
    <source>
        <dbReference type="ARBA" id="ARBA00023002"/>
    </source>
</evidence>
<keyword evidence="11" id="KW-1185">Reference proteome</keyword>
<evidence type="ECO:0000313" key="11">
    <source>
        <dbReference type="Proteomes" id="UP001161017"/>
    </source>
</evidence>
<feature type="compositionally biased region" description="Low complexity" evidence="6">
    <location>
        <begin position="18"/>
        <end position="33"/>
    </location>
</feature>
<evidence type="ECO:0000313" key="10">
    <source>
        <dbReference type="EMBL" id="MDI1487901.1"/>
    </source>
</evidence>
<dbReference type="Proteomes" id="UP001161017">
    <property type="component" value="Unassembled WGS sequence"/>
</dbReference>
<evidence type="ECO:0000256" key="7">
    <source>
        <dbReference type="SAM" id="Phobius"/>
    </source>
</evidence>
<evidence type="ECO:0000256" key="2">
    <source>
        <dbReference type="ARBA" id="ARBA00005189"/>
    </source>
</evidence>
<feature type="compositionally biased region" description="Polar residues" evidence="6">
    <location>
        <begin position="34"/>
        <end position="44"/>
    </location>
</feature>
<dbReference type="EMBL" id="JAPUFD010000006">
    <property type="protein sequence ID" value="MDI1487901.1"/>
    <property type="molecule type" value="Genomic_DNA"/>
</dbReference>